<organism evidence="2 3">
    <name type="scientific">Haloferula chungangensis</name>
    <dbReference type="NCBI Taxonomy" id="1048331"/>
    <lineage>
        <taxon>Bacteria</taxon>
        <taxon>Pseudomonadati</taxon>
        <taxon>Verrucomicrobiota</taxon>
        <taxon>Verrucomicrobiia</taxon>
        <taxon>Verrucomicrobiales</taxon>
        <taxon>Verrucomicrobiaceae</taxon>
        <taxon>Haloferula</taxon>
    </lineage>
</organism>
<dbReference type="Pfam" id="PF14065">
    <property type="entry name" value="Pvc16_N"/>
    <property type="match status" value="1"/>
</dbReference>
<dbReference type="RefSeq" id="WP_379708348.1">
    <property type="nucleotide sequence ID" value="NZ_JBHTBS010000001.1"/>
</dbReference>
<name>A0ABW2L3H5_9BACT</name>
<dbReference type="InterPro" id="IPR025351">
    <property type="entry name" value="Pvc16_N"/>
</dbReference>
<keyword evidence="3" id="KW-1185">Reference proteome</keyword>
<dbReference type="Proteomes" id="UP001596472">
    <property type="component" value="Unassembled WGS sequence"/>
</dbReference>
<feature type="domain" description="Pvc16 N-terminal" evidence="1">
    <location>
        <begin position="12"/>
        <end position="178"/>
    </location>
</feature>
<evidence type="ECO:0000259" key="1">
    <source>
        <dbReference type="Pfam" id="PF14065"/>
    </source>
</evidence>
<evidence type="ECO:0000313" key="3">
    <source>
        <dbReference type="Proteomes" id="UP001596472"/>
    </source>
</evidence>
<comment type="caution">
    <text evidence="2">The sequence shown here is derived from an EMBL/GenBank/DDBJ whole genome shotgun (WGS) entry which is preliminary data.</text>
</comment>
<gene>
    <name evidence="2" type="ORF">ACFQY0_01515</name>
</gene>
<accession>A0ABW2L3H5</accession>
<proteinExistence type="predicted"/>
<protein>
    <submittedName>
        <fullName evidence="2">DUF4255 domain-containing protein</fullName>
    </submittedName>
</protein>
<reference evidence="3" key="1">
    <citation type="journal article" date="2019" name="Int. J. Syst. Evol. Microbiol.">
        <title>The Global Catalogue of Microorganisms (GCM) 10K type strain sequencing project: providing services to taxonomists for standard genome sequencing and annotation.</title>
        <authorList>
            <consortium name="The Broad Institute Genomics Platform"/>
            <consortium name="The Broad Institute Genome Sequencing Center for Infectious Disease"/>
            <person name="Wu L."/>
            <person name="Ma J."/>
        </authorList>
    </citation>
    <scope>NUCLEOTIDE SEQUENCE [LARGE SCALE GENOMIC DNA]</scope>
    <source>
        <strain evidence="3">CGMCC 4.1467</strain>
    </source>
</reference>
<sequence>MPLKPTSLSHACASIRSFLSANMEDVPADISLQIGSPGEVTPANGNQLNLFFYRFEPTAYGPMSRPGDPLRIRLYCLFSAFGVPIDNVSGGENEMRMLGEVMRLFHESPILALSEFIPPGASHGDPFRAEAIFHSLSEDQVSQFWNVSGDQGIRPSIAYEFSLIPIVPETRRVEPPRVGAIGAESLAKMGARHAPVTTQASPPAVRASRVDIRNPLWEPQIAWVAGGALALSQILTKTEAAGPPPQLWIAGDPAGTVELVWESWRPDTGWQELAIANPAAAPHSEEIDPENLPPATASFPQQVALPAIFADVPSSQVMLYARRTVNNHQLRSNPLLISITDS</sequence>
<evidence type="ECO:0000313" key="2">
    <source>
        <dbReference type="EMBL" id="MFC7335839.1"/>
    </source>
</evidence>
<dbReference type="EMBL" id="JBHTBS010000001">
    <property type="protein sequence ID" value="MFC7335839.1"/>
    <property type="molecule type" value="Genomic_DNA"/>
</dbReference>